<dbReference type="OrthoDB" id="6359816at2759"/>
<dbReference type="RefSeq" id="XP_033402042.1">
    <property type="nucleotide sequence ID" value="XM_033535896.1"/>
</dbReference>
<dbReference type="InterPro" id="IPR011333">
    <property type="entry name" value="SKP1/BTB/POZ_sf"/>
</dbReference>
<organism evidence="2 3">
    <name type="scientific">Aplosporella prunicola CBS 121167</name>
    <dbReference type="NCBI Taxonomy" id="1176127"/>
    <lineage>
        <taxon>Eukaryota</taxon>
        <taxon>Fungi</taxon>
        <taxon>Dikarya</taxon>
        <taxon>Ascomycota</taxon>
        <taxon>Pezizomycotina</taxon>
        <taxon>Dothideomycetes</taxon>
        <taxon>Dothideomycetes incertae sedis</taxon>
        <taxon>Botryosphaeriales</taxon>
        <taxon>Aplosporellaceae</taxon>
        <taxon>Aplosporella</taxon>
    </lineage>
</organism>
<evidence type="ECO:0000313" key="3">
    <source>
        <dbReference type="Proteomes" id="UP000799438"/>
    </source>
</evidence>
<protein>
    <recommendedName>
        <fullName evidence="1">BTB domain-containing protein</fullName>
    </recommendedName>
</protein>
<proteinExistence type="predicted"/>
<name>A0A6A6BS81_9PEZI</name>
<dbReference type="Proteomes" id="UP000799438">
    <property type="component" value="Unassembled WGS sequence"/>
</dbReference>
<dbReference type="PANTHER" id="PTHR47843:SF2">
    <property type="entry name" value="BTB DOMAIN-CONTAINING PROTEIN"/>
    <property type="match status" value="1"/>
</dbReference>
<feature type="non-terminal residue" evidence="2">
    <location>
        <position position="1"/>
    </location>
</feature>
<feature type="non-terminal residue" evidence="2">
    <location>
        <position position="68"/>
    </location>
</feature>
<dbReference type="Gene3D" id="3.30.710.10">
    <property type="entry name" value="Potassium Channel Kv1.1, Chain A"/>
    <property type="match status" value="1"/>
</dbReference>
<dbReference type="PANTHER" id="PTHR47843">
    <property type="entry name" value="BTB DOMAIN-CONTAINING PROTEIN-RELATED"/>
    <property type="match status" value="1"/>
</dbReference>
<keyword evidence="3" id="KW-1185">Reference proteome</keyword>
<dbReference type="SUPFAM" id="SSF54695">
    <property type="entry name" value="POZ domain"/>
    <property type="match status" value="1"/>
</dbReference>
<dbReference type="PROSITE" id="PS50097">
    <property type="entry name" value="BTB"/>
    <property type="match status" value="1"/>
</dbReference>
<feature type="domain" description="BTB" evidence="1">
    <location>
        <begin position="1"/>
        <end position="68"/>
    </location>
</feature>
<sequence length="68" mass="8020">IRVTVSSTEDEKTFFIHEGLLCQESEKFVRQLKGGFKEAVDKAIEIHDEDPNHFGFFVRYLYDYNGKF</sequence>
<dbReference type="Pfam" id="PF00651">
    <property type="entry name" value="BTB"/>
    <property type="match status" value="1"/>
</dbReference>
<gene>
    <name evidence="2" type="ORF">K452DRAFT_193805</name>
</gene>
<evidence type="ECO:0000313" key="2">
    <source>
        <dbReference type="EMBL" id="KAF2146333.1"/>
    </source>
</evidence>
<reference evidence="2" key="1">
    <citation type="journal article" date="2020" name="Stud. Mycol.">
        <title>101 Dothideomycetes genomes: a test case for predicting lifestyles and emergence of pathogens.</title>
        <authorList>
            <person name="Haridas S."/>
            <person name="Albert R."/>
            <person name="Binder M."/>
            <person name="Bloem J."/>
            <person name="Labutti K."/>
            <person name="Salamov A."/>
            <person name="Andreopoulos B."/>
            <person name="Baker S."/>
            <person name="Barry K."/>
            <person name="Bills G."/>
            <person name="Bluhm B."/>
            <person name="Cannon C."/>
            <person name="Castanera R."/>
            <person name="Culley D."/>
            <person name="Daum C."/>
            <person name="Ezra D."/>
            <person name="Gonzalez J."/>
            <person name="Henrissat B."/>
            <person name="Kuo A."/>
            <person name="Liang C."/>
            <person name="Lipzen A."/>
            <person name="Lutzoni F."/>
            <person name="Magnuson J."/>
            <person name="Mondo S."/>
            <person name="Nolan M."/>
            <person name="Ohm R."/>
            <person name="Pangilinan J."/>
            <person name="Park H.-J."/>
            <person name="Ramirez L."/>
            <person name="Alfaro M."/>
            <person name="Sun H."/>
            <person name="Tritt A."/>
            <person name="Yoshinaga Y."/>
            <person name="Zwiers L.-H."/>
            <person name="Turgeon B."/>
            <person name="Goodwin S."/>
            <person name="Spatafora J."/>
            <person name="Crous P."/>
            <person name="Grigoriev I."/>
        </authorList>
    </citation>
    <scope>NUCLEOTIDE SEQUENCE</scope>
    <source>
        <strain evidence="2">CBS 121167</strain>
    </source>
</reference>
<accession>A0A6A6BS81</accession>
<dbReference type="InterPro" id="IPR000210">
    <property type="entry name" value="BTB/POZ_dom"/>
</dbReference>
<dbReference type="AlphaFoldDB" id="A0A6A6BS81"/>
<evidence type="ECO:0000259" key="1">
    <source>
        <dbReference type="PROSITE" id="PS50097"/>
    </source>
</evidence>
<dbReference type="EMBL" id="ML995476">
    <property type="protein sequence ID" value="KAF2146333.1"/>
    <property type="molecule type" value="Genomic_DNA"/>
</dbReference>
<dbReference type="GeneID" id="54293392"/>